<accession>A0ABV5BUE8</accession>
<dbReference type="Pfam" id="PF18127">
    <property type="entry name" value="NAMPT_N"/>
    <property type="match status" value="1"/>
</dbReference>
<dbReference type="InterPro" id="IPR013785">
    <property type="entry name" value="Aldolase_TIM"/>
</dbReference>
<comment type="pathway">
    <text evidence="5">Cofactor biosynthesis; NAD(+) biosynthesis; nicotinamide D-ribonucleotide from 5-phospho-alpha-D-ribose 1-diphosphate and nicotinamide: step 1/1.</text>
</comment>
<organism evidence="11 12">
    <name type="scientific">Paenibacillus medicaginis</name>
    <dbReference type="NCBI Taxonomy" id="1470560"/>
    <lineage>
        <taxon>Bacteria</taxon>
        <taxon>Bacillati</taxon>
        <taxon>Bacillota</taxon>
        <taxon>Bacilli</taxon>
        <taxon>Bacillales</taxon>
        <taxon>Paenibacillaceae</taxon>
        <taxon>Paenibacillus</taxon>
    </lineage>
</organism>
<evidence type="ECO:0000256" key="5">
    <source>
        <dbReference type="ARBA" id="ARBA00035007"/>
    </source>
</evidence>
<name>A0ABV5BUE8_9BACL</name>
<dbReference type="RefSeq" id="WP_375518157.1">
    <property type="nucleotide sequence ID" value="NZ_JBHIRY010000001.1"/>
</dbReference>
<dbReference type="Proteomes" id="UP001580430">
    <property type="component" value="Unassembled WGS sequence"/>
</dbReference>
<evidence type="ECO:0000259" key="10">
    <source>
        <dbReference type="Pfam" id="PF18127"/>
    </source>
</evidence>
<sequence>MKNTIYPASLLCDFYKVSHKKQYPEKTEVIYSTFTPRSNKYFPEADQVVVFGIQGFIKKYLIDYFNAHFFSRSKEDVRNEYVRYIKYTLGEQKPDASHIENLHDLGYLPIKIKALKEGSKAPIKTPVLTMENTHPDFFWLTNYLETLVSAEIWQPMTSATTAYQYRKLLNKYALKTTGSTEGVEFQGHDFSARGMVGLDGGAVSGAGHLLSFTGTDTIPAIAYQEAYYNANIEDELVGASISATEHSVMCAGTDADTRDEYQMFKRLITEVYPNGFFSVVSDTYDFWAVIGDVLPRLKKEIMNRDGRVVIRPDSGDPVEIICGLEIKDYNRDKYATDLEYCIEDMREALVDTVREETPHGEHGECDAEGIFKYKNKYYKIIVDIDWDRYDKQYYFIEDSRVALYKEIIPTAEQLGLIESLWDIFGGTISDQGYKILDSHIGAIYGDSITLERAHQIVDRLEKKGFASTNIVLGIGSYTYQYNTRDTLGFAMKATYAVIDGKEKMLFKDPKTDDGTKRSQRGLVAVIKENGNLKLVDGIDKKTYYSNFINDDQLEEVFVNGELTRDQSLAEIRKILEIQ</sequence>
<evidence type="ECO:0000256" key="6">
    <source>
        <dbReference type="ARBA" id="ARBA00035024"/>
    </source>
</evidence>
<dbReference type="PANTHER" id="PTHR43816">
    <property type="entry name" value="NICOTINAMIDE PHOSPHORIBOSYLTRANSFERASE"/>
    <property type="match status" value="1"/>
</dbReference>
<keyword evidence="3 11" id="KW-0328">Glycosyltransferase</keyword>
<dbReference type="GO" id="GO:0004516">
    <property type="term" value="F:nicotinate phosphoribosyltransferase activity"/>
    <property type="evidence" value="ECO:0007669"/>
    <property type="project" value="UniProtKB-EC"/>
</dbReference>
<feature type="domain" description="Nicotinate/nicotinamide phosphoribosyltransferase" evidence="9">
    <location>
        <begin position="416"/>
        <end position="559"/>
    </location>
</feature>
<reference evidence="11 12" key="1">
    <citation type="submission" date="2024-09" db="EMBL/GenBank/DDBJ databases">
        <title>Paenibacillus zeirhizospherea sp. nov., isolated from surface of the maize (Zea mays) roots in a horticulture field, Hungary.</title>
        <authorList>
            <person name="Marton D."/>
            <person name="Farkas M."/>
            <person name="Bedics A."/>
            <person name="Toth E."/>
            <person name="Tancsics A."/>
            <person name="Boka K."/>
            <person name="Marati G."/>
            <person name="Kriszt B."/>
            <person name="Cserhati M."/>
        </authorList>
    </citation>
    <scope>NUCLEOTIDE SEQUENCE [LARGE SCALE GENOMIC DNA]</scope>
    <source>
        <strain evidence="11 12">JCM 18446</strain>
    </source>
</reference>
<keyword evidence="11" id="KW-0436">Ligase</keyword>
<dbReference type="GO" id="GO:0016757">
    <property type="term" value="F:glycosyltransferase activity"/>
    <property type="evidence" value="ECO:0007669"/>
    <property type="project" value="UniProtKB-KW"/>
</dbReference>
<feature type="domain" description="Nicotinamide phosphoribosyltransferase N-terminal" evidence="10">
    <location>
        <begin position="10"/>
        <end position="63"/>
    </location>
</feature>
<dbReference type="InterPro" id="IPR016471">
    <property type="entry name" value="Nicotinamide_PRibTrfase"/>
</dbReference>
<evidence type="ECO:0000313" key="11">
    <source>
        <dbReference type="EMBL" id="MFB5758904.1"/>
    </source>
</evidence>
<dbReference type="SUPFAM" id="SSF51690">
    <property type="entry name" value="Nicotinate/Quinolinate PRTase C-terminal domain-like"/>
    <property type="match status" value="2"/>
</dbReference>
<evidence type="ECO:0000256" key="4">
    <source>
        <dbReference type="ARBA" id="ARBA00022679"/>
    </source>
</evidence>
<dbReference type="EC" id="2.4.2.12" evidence="6"/>
<proteinExistence type="inferred from homology"/>
<dbReference type="NCBIfam" id="NF006629">
    <property type="entry name" value="PRK09198.1"/>
    <property type="match status" value="1"/>
</dbReference>
<evidence type="ECO:0000256" key="1">
    <source>
        <dbReference type="ARBA" id="ARBA00010897"/>
    </source>
</evidence>
<dbReference type="InterPro" id="IPR041529">
    <property type="entry name" value="DUF5598"/>
</dbReference>
<dbReference type="InterPro" id="IPR036068">
    <property type="entry name" value="Nicotinate_pribotase-like_C"/>
</dbReference>
<keyword evidence="4" id="KW-0808">Transferase</keyword>
<evidence type="ECO:0000256" key="8">
    <source>
        <dbReference type="ARBA" id="ARBA00047835"/>
    </source>
</evidence>
<keyword evidence="12" id="KW-1185">Reference proteome</keyword>
<protein>
    <recommendedName>
        <fullName evidence="7">Nicotinamide phosphoribosyltransferase</fullName>
        <ecNumber evidence="6">2.4.2.12</ecNumber>
    </recommendedName>
</protein>
<dbReference type="PANTHER" id="PTHR43816:SF1">
    <property type="entry name" value="NICOTINAMIDE PHOSPHORIBOSYLTRANSFERASE"/>
    <property type="match status" value="1"/>
</dbReference>
<evidence type="ECO:0000256" key="2">
    <source>
        <dbReference type="ARBA" id="ARBA00022642"/>
    </source>
</evidence>
<evidence type="ECO:0000256" key="7">
    <source>
        <dbReference type="ARBA" id="ARBA00035036"/>
    </source>
</evidence>
<keyword evidence="2" id="KW-0662">Pyridine nucleotide biosynthesis</keyword>
<gene>
    <name evidence="11" type="ORF">ACE5LO_00715</name>
</gene>
<evidence type="ECO:0000313" key="12">
    <source>
        <dbReference type="Proteomes" id="UP001580430"/>
    </source>
</evidence>
<comment type="catalytic activity">
    <reaction evidence="8">
        <text>beta-nicotinamide D-ribonucleotide + diphosphate = 5-phospho-alpha-D-ribose 1-diphosphate + nicotinamide + H(+)</text>
        <dbReference type="Rhea" id="RHEA:16149"/>
        <dbReference type="ChEBI" id="CHEBI:14649"/>
        <dbReference type="ChEBI" id="CHEBI:15378"/>
        <dbReference type="ChEBI" id="CHEBI:17154"/>
        <dbReference type="ChEBI" id="CHEBI:33019"/>
        <dbReference type="ChEBI" id="CHEBI:58017"/>
        <dbReference type="EC" id="2.4.2.12"/>
    </reaction>
    <physiologicalReaction direction="right-to-left" evidence="8">
        <dbReference type="Rhea" id="RHEA:16151"/>
    </physiologicalReaction>
</comment>
<feature type="domain" description="Nicotinate/nicotinamide phosphoribosyltransferase" evidence="9">
    <location>
        <begin position="185"/>
        <end position="321"/>
    </location>
</feature>
<comment type="similarity">
    <text evidence="1">Belongs to the NAPRTase family.</text>
</comment>
<comment type="caution">
    <text evidence="11">The sequence shown here is derived from an EMBL/GenBank/DDBJ whole genome shotgun (WGS) entry which is preliminary data.</text>
</comment>
<dbReference type="InterPro" id="IPR041525">
    <property type="entry name" value="N/Namide_PRibTrfase"/>
</dbReference>
<dbReference type="Gene3D" id="3.20.20.70">
    <property type="entry name" value="Aldolase class I"/>
    <property type="match status" value="1"/>
</dbReference>
<evidence type="ECO:0000256" key="3">
    <source>
        <dbReference type="ARBA" id="ARBA00022676"/>
    </source>
</evidence>
<dbReference type="EMBL" id="JBHIRY010000001">
    <property type="protein sequence ID" value="MFB5758904.1"/>
    <property type="molecule type" value="Genomic_DNA"/>
</dbReference>
<evidence type="ECO:0000259" key="9">
    <source>
        <dbReference type="Pfam" id="PF04095"/>
    </source>
</evidence>
<dbReference type="Pfam" id="PF04095">
    <property type="entry name" value="NAPRTase"/>
    <property type="match status" value="2"/>
</dbReference>